<dbReference type="EMBL" id="MN739997">
    <property type="protein sequence ID" value="QHT82172.1"/>
    <property type="molecule type" value="Genomic_DNA"/>
</dbReference>
<protein>
    <recommendedName>
        <fullName evidence="2">NET domain-containing protein</fullName>
    </recommendedName>
</protein>
<dbReference type="AlphaFoldDB" id="A0A6C0HNE5"/>
<evidence type="ECO:0008006" key="2">
    <source>
        <dbReference type="Google" id="ProtNLM"/>
    </source>
</evidence>
<organism evidence="1">
    <name type="scientific">viral metagenome</name>
    <dbReference type="NCBI Taxonomy" id="1070528"/>
    <lineage>
        <taxon>unclassified sequences</taxon>
        <taxon>metagenomes</taxon>
        <taxon>organismal metagenomes</taxon>
    </lineage>
</organism>
<name>A0A6C0HNE5_9ZZZZ</name>
<reference evidence="1" key="1">
    <citation type="journal article" date="2020" name="Nature">
        <title>Giant virus diversity and host interactions through global metagenomics.</title>
        <authorList>
            <person name="Schulz F."/>
            <person name="Roux S."/>
            <person name="Paez-Espino D."/>
            <person name="Jungbluth S."/>
            <person name="Walsh D.A."/>
            <person name="Denef V.J."/>
            <person name="McMahon K.D."/>
            <person name="Konstantinidis K.T."/>
            <person name="Eloe-Fadrosh E.A."/>
            <person name="Kyrpides N.C."/>
            <person name="Woyke T."/>
        </authorList>
    </citation>
    <scope>NUCLEOTIDE SEQUENCE</scope>
    <source>
        <strain evidence="1">GVMAG-M-3300023184-161</strain>
    </source>
</reference>
<sequence>MVNKQLIKEKIELLSKQHQIELLRILSIIPGISISENNNGVFINLTQQNDIVFEKIENFLEYVNIQQKSLSFLEKQQDDIETEFFSN</sequence>
<accession>A0A6C0HNE5</accession>
<evidence type="ECO:0000313" key="1">
    <source>
        <dbReference type="EMBL" id="QHT82172.1"/>
    </source>
</evidence>
<proteinExistence type="predicted"/>